<evidence type="ECO:0000313" key="2">
    <source>
        <dbReference type="EMBL" id="WGV25952.1"/>
    </source>
</evidence>
<sequence length="80" mass="8708">MPSLPSAASAADMNPVTFSGLSDKTAVEWSSLRNYEMFSLSADGSFPMMKVSRSKAVRLADRQVMMVGSGRCYRVSLSNH</sequence>
<dbReference type="KEGG" id="hbq:QI031_30240"/>
<accession>A0AAJ6NSS5</accession>
<dbReference type="RefSeq" id="WP_281483209.1">
    <property type="nucleotide sequence ID" value="NZ_CP124543.1"/>
</dbReference>
<reference evidence="2 3" key="1">
    <citation type="journal article" date="2023" name="Limnol Oceanogr Lett">
        <title>Environmental adaptations by the intertidal Antarctic cyanobacterium Halotia branconii CENA392 as revealed using long-read genome sequencing.</title>
        <authorList>
            <person name="Dextro R.B."/>
            <person name="Delbaje E."/>
            <person name="Freitas P.N.N."/>
            <person name="Geraldes V."/>
            <person name="Pinto E."/>
            <person name="Long P.F."/>
            <person name="Fiore M.F."/>
        </authorList>
    </citation>
    <scope>NUCLEOTIDE SEQUENCE [LARGE SCALE GENOMIC DNA]</scope>
    <source>
        <strain evidence="2 3">CENA392</strain>
    </source>
</reference>
<dbReference type="Proteomes" id="UP001223520">
    <property type="component" value="Chromosome"/>
</dbReference>
<evidence type="ECO:0000313" key="1">
    <source>
        <dbReference type="EMBL" id="WGV25936.1"/>
    </source>
</evidence>
<gene>
    <name evidence="2" type="ORF">QI031_00050</name>
    <name evidence="1" type="ORF">QI031_30240</name>
</gene>
<evidence type="ECO:0000313" key="3">
    <source>
        <dbReference type="Proteomes" id="UP001223520"/>
    </source>
</evidence>
<organism evidence="2 3">
    <name type="scientific">Halotia branconii CENA392</name>
    <dbReference type="NCBI Taxonomy" id="1539056"/>
    <lineage>
        <taxon>Bacteria</taxon>
        <taxon>Bacillati</taxon>
        <taxon>Cyanobacteriota</taxon>
        <taxon>Cyanophyceae</taxon>
        <taxon>Nostocales</taxon>
        <taxon>Nodulariaceae</taxon>
        <taxon>Halotia</taxon>
    </lineage>
</organism>
<dbReference type="KEGG" id="hbq:QI031_00050"/>
<protein>
    <submittedName>
        <fullName evidence="2">Uncharacterized protein</fullName>
    </submittedName>
</protein>
<proteinExistence type="predicted"/>
<keyword evidence="3" id="KW-1185">Reference proteome</keyword>
<dbReference type="AlphaFoldDB" id="A0AAJ6NSS5"/>
<dbReference type="EMBL" id="CP124543">
    <property type="protein sequence ID" value="WGV25952.1"/>
    <property type="molecule type" value="Genomic_DNA"/>
</dbReference>
<name>A0AAJ6NSS5_9CYAN</name>
<dbReference type="EMBL" id="CP124543">
    <property type="protein sequence ID" value="WGV25936.1"/>
    <property type="molecule type" value="Genomic_DNA"/>
</dbReference>